<comment type="caution">
    <text evidence="1">The sequence shown here is derived from an EMBL/GenBank/DDBJ whole genome shotgun (WGS) entry which is preliminary data.</text>
</comment>
<evidence type="ECO:0000313" key="1">
    <source>
        <dbReference type="EMBL" id="NRT91305.1"/>
    </source>
</evidence>
<dbReference type="Proteomes" id="UP001193748">
    <property type="component" value="Unassembled WGS sequence"/>
</dbReference>
<accession>A0AAX0B7E2</accession>
<gene>
    <name evidence="1" type="ORF">B0H41_004984</name>
</gene>
<dbReference type="AlphaFoldDB" id="A0AAX0B7E2"/>
<proteinExistence type="predicted"/>
<reference evidence="1" key="2">
    <citation type="journal article" date="2022" name="Nat. Biotechnol.">
        <title>Carbon-negative production of acetone and isopropanol by gas fermentation at industrial pilot scale.</title>
        <authorList>
            <person name="Liew F.E."/>
            <person name="Nogle R."/>
            <person name="Abdalla T."/>
            <person name="Rasor B.J."/>
            <person name="Canter C."/>
            <person name="Jensen R.O."/>
            <person name="Wang L."/>
            <person name="Strutz J."/>
            <person name="Chirania P."/>
            <person name="De Tissera S."/>
            <person name="Mueller A.P."/>
            <person name="Ruan Z."/>
            <person name="Gao A."/>
            <person name="Tran L."/>
            <person name="Engle N.L."/>
            <person name="Bromley J.C."/>
            <person name="Daniell J."/>
            <person name="Conrado R."/>
            <person name="Tschaplinski T.J."/>
            <person name="Giannone R.J."/>
            <person name="Hettich R.L."/>
            <person name="Karim A.S."/>
            <person name="Simpson S.D."/>
            <person name="Brown S.D."/>
            <person name="Leang C."/>
            <person name="Jewett M.C."/>
            <person name="Kopke M."/>
        </authorList>
    </citation>
    <scope>NUCLEOTIDE SEQUENCE</scope>
    <source>
        <strain evidence="1">DJ080</strain>
    </source>
</reference>
<protein>
    <submittedName>
        <fullName evidence="1">Uncharacterized protein</fullName>
    </submittedName>
</protein>
<organism evidence="1 2">
    <name type="scientific">Clostridium beijerinckii</name>
    <name type="common">Clostridium MP</name>
    <dbReference type="NCBI Taxonomy" id="1520"/>
    <lineage>
        <taxon>Bacteria</taxon>
        <taxon>Bacillati</taxon>
        <taxon>Bacillota</taxon>
        <taxon>Clostridia</taxon>
        <taxon>Eubacteriales</taxon>
        <taxon>Clostridiaceae</taxon>
        <taxon>Clostridium</taxon>
    </lineage>
</organism>
<dbReference type="EMBL" id="JABSWW010000001">
    <property type="protein sequence ID" value="NRT91305.1"/>
    <property type="molecule type" value="Genomic_DNA"/>
</dbReference>
<evidence type="ECO:0000313" key="2">
    <source>
        <dbReference type="Proteomes" id="UP001193748"/>
    </source>
</evidence>
<sequence>MLIRLDADMVAKGTGLSVDEVLKIKGELS</sequence>
<reference evidence="1" key="1">
    <citation type="submission" date="2020-05" db="EMBL/GenBank/DDBJ databases">
        <authorList>
            <person name="Brown S."/>
            <person name="Huntemann M."/>
            <person name="Clum A."/>
            <person name="Spunde A."/>
            <person name="Palaniappan K."/>
            <person name="Ritter S."/>
            <person name="Mikhailova N."/>
            <person name="Chen I.-M."/>
            <person name="Stamatis D."/>
            <person name="Reddy T."/>
            <person name="O'Malley R."/>
            <person name="Daum C."/>
            <person name="Shapiro N."/>
            <person name="Ivanova N."/>
            <person name="Kyrpides N."/>
            <person name="Woyke T."/>
        </authorList>
    </citation>
    <scope>NUCLEOTIDE SEQUENCE</scope>
    <source>
        <strain evidence="1">DJ080</strain>
    </source>
</reference>
<name>A0AAX0B7E2_CLOBE</name>